<protein>
    <submittedName>
        <fullName evidence="3">Uncharacterized protein</fullName>
    </submittedName>
</protein>
<feature type="region of interest" description="Disordered" evidence="2">
    <location>
        <begin position="408"/>
        <end position="463"/>
    </location>
</feature>
<feature type="compositionally biased region" description="Basic and acidic residues" evidence="2">
    <location>
        <begin position="875"/>
        <end position="884"/>
    </location>
</feature>
<name>A0A9W6ZMJ6_9STRA</name>
<feature type="compositionally biased region" description="Basic and acidic residues" evidence="2">
    <location>
        <begin position="749"/>
        <end position="786"/>
    </location>
</feature>
<feature type="compositionally biased region" description="Basic and acidic residues" evidence="2">
    <location>
        <begin position="840"/>
        <end position="866"/>
    </location>
</feature>
<comment type="caution">
    <text evidence="3">The sequence shown here is derived from an EMBL/GenBank/DDBJ whole genome shotgun (WGS) entry which is preliminary data.</text>
</comment>
<feature type="compositionally biased region" description="Basic and acidic residues" evidence="2">
    <location>
        <begin position="410"/>
        <end position="458"/>
    </location>
</feature>
<feature type="compositionally biased region" description="Basic residues" evidence="2">
    <location>
        <begin position="829"/>
        <end position="839"/>
    </location>
</feature>
<dbReference type="AlphaFoldDB" id="A0A9W6ZMJ6"/>
<evidence type="ECO:0000313" key="4">
    <source>
        <dbReference type="Proteomes" id="UP001165122"/>
    </source>
</evidence>
<dbReference type="Proteomes" id="UP001165122">
    <property type="component" value="Unassembled WGS sequence"/>
</dbReference>
<dbReference type="OrthoDB" id="204189at2759"/>
<feature type="compositionally biased region" description="Acidic residues" evidence="2">
    <location>
        <begin position="981"/>
        <end position="991"/>
    </location>
</feature>
<feature type="compositionally biased region" description="Basic and acidic residues" evidence="2">
    <location>
        <begin position="907"/>
        <end position="938"/>
    </location>
</feature>
<sequence>MAFINFEQKPLNLTFSMSSGNPAQWEASLASIISRTNANLSSMNNKYGSAAKTGPNSNPSQSFAPLHSPSRFQAPARQFVATPRAFESDQNVKPTEDGGDLEAKIMGNVRKLVQDKFVIVERSVDSLRQQITSLAADTTRVSGEVSAMGRSVNAQESMVESLRHDMNSRRGMLAKMESWVADEEAWRSSMDSKVAMIANDVKQLDGVVGKQQESISARASMAEMKVALDGAHLTATSSVAAAMAPIQTHLERELEAVRRHVAALRIGRAQQDIAGMEPEEVEKALTAEQPSELLVKSVVSSAMSGVEEKLEDKIKAHLMNSIKVEANASQQVLSKLIPGEVERVFRESGFGTDVAEVHTKLEEKERAAAALVEQEMRKFMEKVEGSSESVEDVKRQFKELEKNQQITTRSIERQIEDGRSTGNQRAEDLRDRMRELEKNVRQTEQRLTDSTSKAKEDLVGSVQQSQSEWTTEFNGISKRLSVNESTIANYAANDDRTMTALKNYGNRMENIEGMSKDLMKRVVDSGDLDHRLTSIEGSFQATTERVSGVEMRMSEFKKTSSVEAEKELSKVQGGFDKIKEDFAGFKQSYESKKNDTSVTLGTVSGAVEGLKKDVELMTGRIGDTQTGLDNLESQVDQLAARPVTTKEGKEQAPPPPAVTKEQYKALQKKSSELENKIQMLQAALAAVEDGHVSTQKEMAKVTNLANQAKEQTGELNKKVSQHADEVGSLKAKTEVLEGSTTQEISKMAARQEEVKKKAKDVAKKAGGGGKKEEVVVVEKKKAEKKPAAAPAPAPAPVAVAPASHDSDSDSDGIELSSDDDSDEEDVAPSHKKTNTGGKKKASESPKAKAVDKVDKTEKASNNDAKRKGASPKNSSAKDKKKESAPKTPVKTPTKVDTSITSIDTDDSFLKDTPTPKKGDKKEEADTPTPKKGDKKEEADMTTPVRGSPKKAYTPKRTPSVDEMHAAPTTLSSDDESQHGDEESDTEPETDL</sequence>
<evidence type="ECO:0000313" key="3">
    <source>
        <dbReference type="EMBL" id="GMH54991.1"/>
    </source>
</evidence>
<feature type="compositionally biased region" description="Polar residues" evidence="2">
    <location>
        <begin position="54"/>
        <end position="63"/>
    </location>
</feature>
<reference evidence="4" key="1">
    <citation type="journal article" date="2023" name="Commun. Biol.">
        <title>Genome analysis of Parmales, the sister group of diatoms, reveals the evolutionary specialization of diatoms from phago-mixotrophs to photoautotrophs.</title>
        <authorList>
            <person name="Ban H."/>
            <person name="Sato S."/>
            <person name="Yoshikawa S."/>
            <person name="Yamada K."/>
            <person name="Nakamura Y."/>
            <person name="Ichinomiya M."/>
            <person name="Sato N."/>
            <person name="Blanc-Mathieu R."/>
            <person name="Endo H."/>
            <person name="Kuwata A."/>
            <person name="Ogata H."/>
        </authorList>
    </citation>
    <scope>NUCLEOTIDE SEQUENCE [LARGE SCALE GENOMIC DNA]</scope>
    <source>
        <strain evidence="4">NIES 3700</strain>
    </source>
</reference>
<gene>
    <name evidence="3" type="ORF">TrLO_g10012</name>
</gene>
<feature type="coiled-coil region" evidence="1">
    <location>
        <begin position="663"/>
        <end position="725"/>
    </location>
</feature>
<organism evidence="3 4">
    <name type="scientific">Triparma laevis f. longispina</name>
    <dbReference type="NCBI Taxonomy" id="1714387"/>
    <lineage>
        <taxon>Eukaryota</taxon>
        <taxon>Sar</taxon>
        <taxon>Stramenopiles</taxon>
        <taxon>Ochrophyta</taxon>
        <taxon>Bolidophyceae</taxon>
        <taxon>Parmales</taxon>
        <taxon>Triparmaceae</taxon>
        <taxon>Triparma</taxon>
    </lineage>
</organism>
<feature type="region of interest" description="Disordered" evidence="2">
    <location>
        <begin position="44"/>
        <end position="68"/>
    </location>
</feature>
<keyword evidence="1" id="KW-0175">Coiled coil</keyword>
<evidence type="ECO:0000256" key="1">
    <source>
        <dbReference type="SAM" id="Coils"/>
    </source>
</evidence>
<dbReference type="Gene3D" id="1.20.5.340">
    <property type="match status" value="1"/>
</dbReference>
<proteinExistence type="predicted"/>
<feature type="compositionally biased region" description="Acidic residues" evidence="2">
    <location>
        <begin position="808"/>
        <end position="826"/>
    </location>
</feature>
<accession>A0A9W6ZMJ6</accession>
<keyword evidence="4" id="KW-1185">Reference proteome</keyword>
<feature type="region of interest" description="Disordered" evidence="2">
    <location>
        <begin position="734"/>
        <end position="991"/>
    </location>
</feature>
<dbReference type="EMBL" id="BRXW01000440">
    <property type="protein sequence ID" value="GMH54991.1"/>
    <property type="molecule type" value="Genomic_DNA"/>
</dbReference>
<evidence type="ECO:0000256" key="2">
    <source>
        <dbReference type="SAM" id="MobiDB-lite"/>
    </source>
</evidence>
<feature type="compositionally biased region" description="Low complexity" evidence="2">
    <location>
        <begin position="885"/>
        <end position="902"/>
    </location>
</feature>